<keyword evidence="4" id="KW-1185">Reference proteome</keyword>
<gene>
    <name evidence="3" type="ORF">QTP70_021040</name>
</gene>
<evidence type="ECO:0000313" key="4">
    <source>
        <dbReference type="Proteomes" id="UP001274896"/>
    </source>
</evidence>
<accession>A0AAE0RBV1</accession>
<dbReference type="GO" id="GO:0005634">
    <property type="term" value="C:nucleus"/>
    <property type="evidence" value="ECO:0007669"/>
    <property type="project" value="UniProtKB-SubCell"/>
</dbReference>
<dbReference type="PANTHER" id="PTHR46148:SF52">
    <property type="entry name" value="OS04G0603800 PROTEIN"/>
    <property type="match status" value="1"/>
</dbReference>
<dbReference type="EMBL" id="JAUCMX010000004">
    <property type="protein sequence ID" value="KAK3548843.1"/>
    <property type="molecule type" value="Genomic_DNA"/>
</dbReference>
<protein>
    <recommendedName>
        <fullName evidence="2">Chromo domain-containing protein</fullName>
    </recommendedName>
</protein>
<reference evidence="3" key="1">
    <citation type="submission" date="2023-06" db="EMBL/GenBank/DDBJ databases">
        <title>Male Hemibagrus guttatus genome.</title>
        <authorList>
            <person name="Bian C."/>
        </authorList>
    </citation>
    <scope>NUCLEOTIDE SEQUENCE</scope>
    <source>
        <strain evidence="3">Male_cb2023</strain>
        <tissue evidence="3">Muscle</tissue>
    </source>
</reference>
<evidence type="ECO:0000259" key="2">
    <source>
        <dbReference type="PROSITE" id="PS50013"/>
    </source>
</evidence>
<comment type="subcellular location">
    <subcellularLocation>
        <location evidence="1">Nucleus</location>
    </subcellularLocation>
</comment>
<comment type="caution">
    <text evidence="3">The sequence shown here is derived from an EMBL/GenBank/DDBJ whole genome shotgun (WGS) entry which is preliminary data.</text>
</comment>
<dbReference type="InterPro" id="IPR023780">
    <property type="entry name" value="Chromo_domain"/>
</dbReference>
<dbReference type="InterPro" id="IPR056924">
    <property type="entry name" value="SH3_Tf2-1"/>
</dbReference>
<feature type="domain" description="Chromo" evidence="2">
    <location>
        <begin position="134"/>
        <end position="181"/>
    </location>
</feature>
<name>A0AAE0RBV1_9TELE</name>
<dbReference type="Pfam" id="PF24626">
    <property type="entry name" value="SH3_Tf2-1"/>
    <property type="match status" value="1"/>
</dbReference>
<dbReference type="PROSITE" id="PS50013">
    <property type="entry name" value="CHROMO_2"/>
    <property type="match status" value="1"/>
</dbReference>
<dbReference type="PANTHER" id="PTHR46148">
    <property type="entry name" value="CHROMO DOMAIN-CONTAINING PROTEIN"/>
    <property type="match status" value="1"/>
</dbReference>
<sequence length="267" mass="29911">MARRSISTKRLAGSSALIVAGSSSGGWAVRKQRIQANRRRHPHPSYQVGQRVWLSTWNLRLKLLCRKLNPRFIGPFEIIRQVNPVAYRLWLPAAYRFCPTFHVSLLKPAYPSAEGAPDGGEPPPPLDIKGSPAYRVCALLDSRRVQSRIQYLVDWEGYGIEERSWVDAVDILDPSLTEDFHCDHPNKPAPCLRGCPRRRTPGGVPRGGGALSRLALEVTARGSPRPCFEITSGCTPALKNAAHFLVGAKYLFYGKYRAFDYWIAFCH</sequence>
<dbReference type="Proteomes" id="UP001274896">
    <property type="component" value="Unassembled WGS sequence"/>
</dbReference>
<evidence type="ECO:0000256" key="1">
    <source>
        <dbReference type="ARBA" id="ARBA00004123"/>
    </source>
</evidence>
<dbReference type="SUPFAM" id="SSF54160">
    <property type="entry name" value="Chromo domain-like"/>
    <property type="match status" value="1"/>
</dbReference>
<dbReference type="InterPro" id="IPR016197">
    <property type="entry name" value="Chromo-like_dom_sf"/>
</dbReference>
<proteinExistence type="predicted"/>
<dbReference type="Pfam" id="PF00385">
    <property type="entry name" value="Chromo"/>
    <property type="match status" value="1"/>
</dbReference>
<dbReference type="InterPro" id="IPR000953">
    <property type="entry name" value="Chromo/chromo_shadow_dom"/>
</dbReference>
<dbReference type="AlphaFoldDB" id="A0AAE0RBV1"/>
<organism evidence="3 4">
    <name type="scientific">Hemibagrus guttatus</name>
    <dbReference type="NCBI Taxonomy" id="175788"/>
    <lineage>
        <taxon>Eukaryota</taxon>
        <taxon>Metazoa</taxon>
        <taxon>Chordata</taxon>
        <taxon>Craniata</taxon>
        <taxon>Vertebrata</taxon>
        <taxon>Euteleostomi</taxon>
        <taxon>Actinopterygii</taxon>
        <taxon>Neopterygii</taxon>
        <taxon>Teleostei</taxon>
        <taxon>Ostariophysi</taxon>
        <taxon>Siluriformes</taxon>
        <taxon>Bagridae</taxon>
        <taxon>Hemibagrus</taxon>
    </lineage>
</organism>
<dbReference type="Gene3D" id="2.40.50.40">
    <property type="match status" value="1"/>
</dbReference>
<evidence type="ECO:0000313" key="3">
    <source>
        <dbReference type="EMBL" id="KAK3548843.1"/>
    </source>
</evidence>